<feature type="transmembrane region" description="Helical" evidence="6">
    <location>
        <begin position="364"/>
        <end position="392"/>
    </location>
</feature>
<dbReference type="PANTHER" id="PTHR30250:SF11">
    <property type="entry name" value="O-ANTIGEN TRANSPORTER-RELATED"/>
    <property type="match status" value="1"/>
</dbReference>
<dbReference type="Proteomes" id="UP000215383">
    <property type="component" value="Chromosome 1"/>
</dbReference>
<evidence type="ECO:0000256" key="4">
    <source>
        <dbReference type="ARBA" id="ARBA00022989"/>
    </source>
</evidence>
<dbReference type="GeneID" id="78506050"/>
<feature type="transmembrane region" description="Helical" evidence="6">
    <location>
        <begin position="41"/>
        <end position="61"/>
    </location>
</feature>
<feature type="transmembrane region" description="Helical" evidence="6">
    <location>
        <begin position="436"/>
        <end position="454"/>
    </location>
</feature>
<dbReference type="eggNOG" id="COG2244">
    <property type="taxonomic scope" value="Bacteria"/>
</dbReference>
<gene>
    <name evidence="7" type="ORF">SAMEA4364220_00002</name>
</gene>
<feature type="transmembrane region" description="Helical" evidence="6">
    <location>
        <begin position="294"/>
        <end position="314"/>
    </location>
</feature>
<feature type="transmembrane region" description="Helical" evidence="6">
    <location>
        <begin position="221"/>
        <end position="248"/>
    </location>
</feature>
<keyword evidence="3 6" id="KW-0812">Transmembrane</keyword>
<evidence type="ECO:0000256" key="6">
    <source>
        <dbReference type="SAM" id="Phobius"/>
    </source>
</evidence>
<dbReference type="EMBL" id="LT906446">
    <property type="protein sequence ID" value="SNU93436.1"/>
    <property type="molecule type" value="Genomic_DNA"/>
</dbReference>
<organism evidence="7 8">
    <name type="scientific">Megamonas hypermegale</name>
    <dbReference type="NCBI Taxonomy" id="158847"/>
    <lineage>
        <taxon>Bacteria</taxon>
        <taxon>Bacillati</taxon>
        <taxon>Bacillota</taxon>
        <taxon>Negativicutes</taxon>
        <taxon>Selenomonadales</taxon>
        <taxon>Selenomonadaceae</taxon>
        <taxon>Megamonas</taxon>
    </lineage>
</organism>
<accession>A0A239T764</accession>
<feature type="transmembrane region" description="Helical" evidence="6">
    <location>
        <begin position="12"/>
        <end position="35"/>
    </location>
</feature>
<dbReference type="AlphaFoldDB" id="A0A239T764"/>
<feature type="transmembrane region" description="Helical" evidence="6">
    <location>
        <begin position="145"/>
        <end position="168"/>
    </location>
</feature>
<dbReference type="GO" id="GO:0005886">
    <property type="term" value="C:plasma membrane"/>
    <property type="evidence" value="ECO:0007669"/>
    <property type="project" value="UniProtKB-SubCell"/>
</dbReference>
<keyword evidence="2" id="KW-1003">Cell membrane</keyword>
<protein>
    <submittedName>
        <fullName evidence="7">MATE efflux family protein</fullName>
    </submittedName>
</protein>
<dbReference type="PANTHER" id="PTHR30250">
    <property type="entry name" value="PST FAMILY PREDICTED COLANIC ACID TRANSPORTER"/>
    <property type="match status" value="1"/>
</dbReference>
<proteinExistence type="predicted"/>
<evidence type="ECO:0000256" key="2">
    <source>
        <dbReference type="ARBA" id="ARBA00022475"/>
    </source>
</evidence>
<feature type="transmembrane region" description="Helical" evidence="6">
    <location>
        <begin position="111"/>
        <end position="133"/>
    </location>
</feature>
<dbReference type="InterPro" id="IPR050833">
    <property type="entry name" value="Poly_Biosynth_Transport"/>
</dbReference>
<feature type="transmembrane region" description="Helical" evidence="6">
    <location>
        <begin position="82"/>
        <end position="105"/>
    </location>
</feature>
<evidence type="ECO:0000256" key="5">
    <source>
        <dbReference type="ARBA" id="ARBA00023136"/>
    </source>
</evidence>
<feature type="transmembrane region" description="Helical" evidence="6">
    <location>
        <begin position="321"/>
        <end position="344"/>
    </location>
</feature>
<dbReference type="InterPro" id="IPR002797">
    <property type="entry name" value="Polysacc_synth"/>
</dbReference>
<evidence type="ECO:0000256" key="3">
    <source>
        <dbReference type="ARBA" id="ARBA00022692"/>
    </source>
</evidence>
<dbReference type="RefSeq" id="WP_027889505.1">
    <property type="nucleotide sequence ID" value="NZ_LT906446.1"/>
</dbReference>
<name>A0A239T764_9FIRM</name>
<feature type="transmembrane region" description="Helical" evidence="6">
    <location>
        <begin position="174"/>
        <end position="193"/>
    </location>
</feature>
<sequence length="464" mass="53346">MKETNRLLKNTGIIAIGNLSTKAISFLLLPLYTAILSTHEYGIIDYIITLSMFCVPCISFLMDEAIFRFLIDCKNKEEKSIIISNSFILVFIGIILFLVIIYPILVYVKYKYIWCLILFVISDIIATMISALLRGIGRTDAFAVYNFISSTIQIVLNIIFIAVFYWGIEGMLSAMIIGRVVATFVYIICLKLWQYIDLKKINILKIKEMLKYAIPLIPNRVSWLIINLSSRIVIMNIMTSGALGIYAISSKFANLMDMIYGFFYQSWKESSARVLQSNDRDDFYNLVYKYLKSFMYSIVLLITSFIPIIFRFLIADTYLEAILYVPILLLATYFSNISGFYGGIFTAYKDTKIMGTSTIVAATINLVLMFIIINFWGLYAVAISALIANIAVYQYRKIKVKKYVILIENRKKIIFDWIMTGIIFLLFYSMNINLQIIGILVSVVYFIIMNYAVLKLIKNKLANR</sequence>
<evidence type="ECO:0000256" key="1">
    <source>
        <dbReference type="ARBA" id="ARBA00004651"/>
    </source>
</evidence>
<comment type="subcellular location">
    <subcellularLocation>
        <location evidence="1">Cell membrane</location>
        <topology evidence="1">Multi-pass membrane protein</topology>
    </subcellularLocation>
</comment>
<evidence type="ECO:0000313" key="7">
    <source>
        <dbReference type="EMBL" id="SNU93436.1"/>
    </source>
</evidence>
<reference evidence="7 8" key="1">
    <citation type="submission" date="2017-06" db="EMBL/GenBank/DDBJ databases">
        <authorList>
            <consortium name="Pathogen Informatics"/>
        </authorList>
    </citation>
    <scope>NUCLEOTIDE SEQUENCE [LARGE SCALE GENOMIC DNA]</scope>
    <source>
        <strain evidence="7 8">NCTC10570</strain>
    </source>
</reference>
<keyword evidence="5 6" id="KW-0472">Membrane</keyword>
<feature type="transmembrane region" description="Helical" evidence="6">
    <location>
        <begin position="413"/>
        <end position="430"/>
    </location>
</feature>
<evidence type="ECO:0000313" key="8">
    <source>
        <dbReference type="Proteomes" id="UP000215383"/>
    </source>
</evidence>
<dbReference type="Pfam" id="PF01943">
    <property type="entry name" value="Polysacc_synt"/>
    <property type="match status" value="1"/>
</dbReference>
<keyword evidence="8" id="KW-1185">Reference proteome</keyword>
<keyword evidence="4 6" id="KW-1133">Transmembrane helix</keyword>